<dbReference type="InterPro" id="IPR044996">
    <property type="entry name" value="COQ10-like"/>
</dbReference>
<accession>A0A0K6I807</accession>
<proteinExistence type="inferred from homology"/>
<dbReference type="GO" id="GO:0048039">
    <property type="term" value="F:ubiquinone binding"/>
    <property type="evidence" value="ECO:0007669"/>
    <property type="project" value="InterPro"/>
</dbReference>
<dbReference type="EMBL" id="CYHE01000013">
    <property type="protein sequence ID" value="CUA99457.1"/>
    <property type="molecule type" value="Genomic_DNA"/>
</dbReference>
<dbReference type="PANTHER" id="PTHR12901">
    <property type="entry name" value="SPERM PROTEIN HOMOLOG"/>
    <property type="match status" value="1"/>
</dbReference>
<dbReference type="SUPFAM" id="SSF55961">
    <property type="entry name" value="Bet v1-like"/>
    <property type="match status" value="1"/>
</dbReference>
<evidence type="ECO:0000313" key="4">
    <source>
        <dbReference type="Proteomes" id="UP000183900"/>
    </source>
</evidence>
<keyword evidence="4" id="KW-1185">Reference proteome</keyword>
<feature type="domain" description="Coenzyme Q-binding protein COQ10 START" evidence="2">
    <location>
        <begin position="10"/>
        <end position="141"/>
    </location>
</feature>
<evidence type="ECO:0000256" key="1">
    <source>
        <dbReference type="ARBA" id="ARBA00008918"/>
    </source>
</evidence>
<organism evidence="3 4">
    <name type="scientific">Pannonibacter indicus</name>
    <dbReference type="NCBI Taxonomy" id="466044"/>
    <lineage>
        <taxon>Bacteria</taxon>
        <taxon>Pseudomonadati</taxon>
        <taxon>Pseudomonadota</taxon>
        <taxon>Alphaproteobacteria</taxon>
        <taxon>Hyphomicrobiales</taxon>
        <taxon>Stappiaceae</taxon>
        <taxon>Pannonibacter</taxon>
    </lineage>
</organism>
<dbReference type="PANTHER" id="PTHR12901:SF10">
    <property type="entry name" value="COENZYME Q-BINDING PROTEIN COQ10, MITOCHONDRIAL"/>
    <property type="match status" value="1"/>
</dbReference>
<protein>
    <submittedName>
        <fullName evidence="3">Ribosome association toxin PasT (RatA) of the RatAB toxin-antitoxin module</fullName>
    </submittedName>
</protein>
<dbReference type="CDD" id="cd07813">
    <property type="entry name" value="COQ10p_like"/>
    <property type="match status" value="1"/>
</dbReference>
<dbReference type="Pfam" id="PF03364">
    <property type="entry name" value="Polyketide_cyc"/>
    <property type="match status" value="1"/>
</dbReference>
<sequence length="159" mass="18113">MPSFESSRDVAHSASDMFDLVADVEKYPQFVPLCQSLVIRGRKPLDETREVLVADMTVAYKLFKETFTSRVVLDRPKNQILVEYLDGPFKHLENRWTFQPRETGGCSVGFFISYDFKSRTFAALMGAMFDMAFRKFAAAFEARADEVYGRKAAVPVTAR</sequence>
<dbReference type="Proteomes" id="UP000183900">
    <property type="component" value="Unassembled WGS sequence"/>
</dbReference>
<evidence type="ECO:0000259" key="2">
    <source>
        <dbReference type="Pfam" id="PF03364"/>
    </source>
</evidence>
<gene>
    <name evidence="3" type="ORF">Ga0061067_11334</name>
</gene>
<dbReference type="InterPro" id="IPR023393">
    <property type="entry name" value="START-like_dom_sf"/>
</dbReference>
<reference evidence="4" key="1">
    <citation type="submission" date="2015-08" db="EMBL/GenBank/DDBJ databases">
        <authorList>
            <person name="Varghese N."/>
        </authorList>
    </citation>
    <scope>NUCLEOTIDE SEQUENCE [LARGE SCALE GENOMIC DNA]</scope>
    <source>
        <strain evidence="4">DSM 23407</strain>
    </source>
</reference>
<name>A0A0K6I807_9HYPH</name>
<dbReference type="Gene3D" id="3.30.530.20">
    <property type="match status" value="1"/>
</dbReference>
<dbReference type="GO" id="GO:0045333">
    <property type="term" value="P:cellular respiration"/>
    <property type="evidence" value="ECO:0007669"/>
    <property type="project" value="InterPro"/>
</dbReference>
<dbReference type="RefSeq" id="WP_055456688.1">
    <property type="nucleotide sequence ID" value="NZ_CYHE01000013.1"/>
</dbReference>
<evidence type="ECO:0000313" key="3">
    <source>
        <dbReference type="EMBL" id="CUA99457.1"/>
    </source>
</evidence>
<dbReference type="OrthoDB" id="9804759at2"/>
<comment type="similarity">
    <text evidence="1">Belongs to the ribosome association toxin RatA family.</text>
</comment>
<dbReference type="AlphaFoldDB" id="A0A0K6I807"/>
<dbReference type="InterPro" id="IPR005031">
    <property type="entry name" value="COQ10_START"/>
</dbReference>